<evidence type="ECO:0000256" key="1">
    <source>
        <dbReference type="SAM" id="MobiDB-lite"/>
    </source>
</evidence>
<organism evidence="2">
    <name type="scientific">Anguilla anguilla</name>
    <name type="common">European freshwater eel</name>
    <name type="synonym">Muraena anguilla</name>
    <dbReference type="NCBI Taxonomy" id="7936"/>
    <lineage>
        <taxon>Eukaryota</taxon>
        <taxon>Metazoa</taxon>
        <taxon>Chordata</taxon>
        <taxon>Craniata</taxon>
        <taxon>Vertebrata</taxon>
        <taxon>Euteleostomi</taxon>
        <taxon>Actinopterygii</taxon>
        <taxon>Neopterygii</taxon>
        <taxon>Teleostei</taxon>
        <taxon>Anguilliformes</taxon>
        <taxon>Anguillidae</taxon>
        <taxon>Anguilla</taxon>
    </lineage>
</organism>
<feature type="region of interest" description="Disordered" evidence="1">
    <location>
        <begin position="12"/>
        <end position="37"/>
    </location>
</feature>
<name>A0A0E9Q537_ANGAN</name>
<sequence>MIFLMHSLKDGCAHTGKEKPICRRNRSQSRSSGSSDI</sequence>
<dbReference type="EMBL" id="GBXM01096738">
    <property type="protein sequence ID" value="JAH11839.1"/>
    <property type="molecule type" value="Transcribed_RNA"/>
</dbReference>
<feature type="compositionally biased region" description="Low complexity" evidence="1">
    <location>
        <begin position="28"/>
        <end position="37"/>
    </location>
</feature>
<reference evidence="2" key="1">
    <citation type="submission" date="2014-11" db="EMBL/GenBank/DDBJ databases">
        <authorList>
            <person name="Amaro Gonzalez C."/>
        </authorList>
    </citation>
    <scope>NUCLEOTIDE SEQUENCE</scope>
</reference>
<reference evidence="2" key="2">
    <citation type="journal article" date="2015" name="Fish Shellfish Immunol.">
        <title>Early steps in the European eel (Anguilla anguilla)-Vibrio vulnificus interaction in the gills: Role of the RtxA13 toxin.</title>
        <authorList>
            <person name="Callol A."/>
            <person name="Pajuelo D."/>
            <person name="Ebbesson L."/>
            <person name="Teles M."/>
            <person name="MacKenzie S."/>
            <person name="Amaro C."/>
        </authorList>
    </citation>
    <scope>NUCLEOTIDE SEQUENCE</scope>
</reference>
<accession>A0A0E9Q537</accession>
<proteinExistence type="predicted"/>
<evidence type="ECO:0000313" key="2">
    <source>
        <dbReference type="EMBL" id="JAH11839.1"/>
    </source>
</evidence>
<feature type="compositionally biased region" description="Basic and acidic residues" evidence="1">
    <location>
        <begin position="12"/>
        <end position="21"/>
    </location>
</feature>
<protein>
    <submittedName>
        <fullName evidence="2">Uncharacterized protein</fullName>
    </submittedName>
</protein>
<dbReference type="AlphaFoldDB" id="A0A0E9Q537"/>